<organism evidence="2 3">
    <name type="scientific">Candida viswanathii</name>
    <dbReference type="NCBI Taxonomy" id="5486"/>
    <lineage>
        <taxon>Eukaryota</taxon>
        <taxon>Fungi</taxon>
        <taxon>Dikarya</taxon>
        <taxon>Ascomycota</taxon>
        <taxon>Saccharomycotina</taxon>
        <taxon>Pichiomycetes</taxon>
        <taxon>Debaryomycetaceae</taxon>
        <taxon>Candida/Lodderomyces clade</taxon>
        <taxon>Candida</taxon>
    </lineage>
</organism>
<dbReference type="STRING" id="5486.A0A367Y1E7"/>
<name>A0A367Y1E7_9ASCO</name>
<accession>A0A367Y1E7</accession>
<keyword evidence="1" id="KW-0175">Coiled coil</keyword>
<dbReference type="EMBL" id="QLNQ01000027">
    <property type="protein sequence ID" value="RCK58862.1"/>
    <property type="molecule type" value="Genomic_DNA"/>
</dbReference>
<dbReference type="AlphaFoldDB" id="A0A367Y1E7"/>
<keyword evidence="3" id="KW-1185">Reference proteome</keyword>
<evidence type="ECO:0000313" key="2">
    <source>
        <dbReference type="EMBL" id="RCK58862.1"/>
    </source>
</evidence>
<evidence type="ECO:0000256" key="1">
    <source>
        <dbReference type="SAM" id="Coils"/>
    </source>
</evidence>
<dbReference type="OrthoDB" id="3981028at2759"/>
<protein>
    <submittedName>
        <fullName evidence="2">Uncharacterized protein</fullName>
    </submittedName>
</protein>
<sequence length="326" mass="37616">MNTSVTLQPSAINNNKQMEQNYKLALKHFINKNFPVSFTLISDLFQNAFGEFIKGTISRNLLVKIINLYLLETGVCLKEETGHLGQVQLTAALNAITSNEVSNRIRGVFGNRVPCEVLYNLHLMYVTNKEVLIADKDDYLNQLRIDYLRVDDGDKYREKFMELVVFEILPTFDEFGEAEMLISDPTKLTKLAEIKKAKQDAQDKERFKALERERAAKERKEKEMALAKEKARQSSLKYKSIKEIQKNYNEESVRKPETSGSQSTNQQLKNRLLYVYGIVQKYLKENILILLIVAVLAFGSRKYLKGVNLKDKIIETVQMAFKFSYV</sequence>
<comment type="caution">
    <text evidence="2">The sequence shown here is derived from an EMBL/GenBank/DDBJ whole genome shotgun (WGS) entry which is preliminary data.</text>
</comment>
<proteinExistence type="predicted"/>
<gene>
    <name evidence="2" type="ORF">Cantr_07140</name>
</gene>
<evidence type="ECO:0000313" key="3">
    <source>
        <dbReference type="Proteomes" id="UP000253472"/>
    </source>
</evidence>
<feature type="coiled-coil region" evidence="1">
    <location>
        <begin position="210"/>
        <end position="237"/>
    </location>
</feature>
<dbReference type="Proteomes" id="UP000253472">
    <property type="component" value="Unassembled WGS sequence"/>
</dbReference>
<reference evidence="2 3" key="1">
    <citation type="submission" date="2018-06" db="EMBL/GenBank/DDBJ databases">
        <title>Whole genome sequencing of Candida tropicalis (genome annotated by CSBL at Korea University).</title>
        <authorList>
            <person name="Ahn J."/>
        </authorList>
    </citation>
    <scope>NUCLEOTIDE SEQUENCE [LARGE SCALE GENOMIC DNA]</scope>
    <source>
        <strain evidence="2 3">ATCC 20962</strain>
    </source>
</reference>